<sequence length="440" mass="48492">MTSFRFIHAADIHLDSPLRGLARHDGLPAEAMRLATRQALAKLVDSAIKHQVAFMVLAGDLYDGHWKDLSTALFMSDQLRRLSERGISAFIAHGNHDAGSVINHRLPSIKNVHRFPADKPATFTLDSLRVALHGQSFKERHVTDNLAAHYPPAQLGWLNIGVLHTAMVGRENGHEPYAPCTLSDLASHGYDYWALGHVHKAQIVNHPDPWVVYAGVLQGRHARETGDEWTGGNGGWLVSVESGQISACERLYCDVLRWRSLECDLTGCASMEELYERATIALESVLSKAQGRHVVARLNFTGTTTLHNQLHADQDWQQELRLQARQCSYEGQWLALEKITLHTHLPSSNTAKALQPGLAMALGRLAQDPGQLEQCWELLRPLSKKLQSAGDAIPQLAGLPTGTPGEMDTIMLEGDFKRLVHEATEELLAQLAMAGGTAET</sequence>
<dbReference type="InterPro" id="IPR014576">
    <property type="entry name" value="Pesterase_YhaO"/>
</dbReference>
<dbReference type="AlphaFoldDB" id="A0A4Y6UAP4"/>
<dbReference type="InterPro" id="IPR041796">
    <property type="entry name" value="Mre11_N"/>
</dbReference>
<evidence type="ECO:0000256" key="1">
    <source>
        <dbReference type="ARBA" id="ARBA00022801"/>
    </source>
</evidence>
<protein>
    <submittedName>
        <fullName evidence="3">DNA repair exonuclease</fullName>
    </submittedName>
</protein>
<organism evidence="3 4">
    <name type="scientific">Formicincola oecophyllae</name>
    <dbReference type="NCBI Taxonomy" id="2558361"/>
    <lineage>
        <taxon>Bacteria</taxon>
        <taxon>Pseudomonadati</taxon>
        <taxon>Pseudomonadota</taxon>
        <taxon>Alphaproteobacteria</taxon>
        <taxon>Acetobacterales</taxon>
        <taxon>Acetobacteraceae</taxon>
        <taxon>Formicincola</taxon>
    </lineage>
</organism>
<dbReference type="PANTHER" id="PTHR30337">
    <property type="entry name" value="COMPONENT OF ATP-DEPENDENT DSDNA EXONUCLEASE"/>
    <property type="match status" value="1"/>
</dbReference>
<dbReference type="PIRSF" id="PIRSF033091">
    <property type="entry name" value="Pesterase_YhaO"/>
    <property type="match status" value="1"/>
</dbReference>
<evidence type="ECO:0000313" key="4">
    <source>
        <dbReference type="Proteomes" id="UP000318709"/>
    </source>
</evidence>
<dbReference type="Proteomes" id="UP000318709">
    <property type="component" value="Chromosome"/>
</dbReference>
<dbReference type="Pfam" id="PF00149">
    <property type="entry name" value="Metallophos"/>
    <property type="match status" value="1"/>
</dbReference>
<dbReference type="GO" id="GO:0004527">
    <property type="term" value="F:exonuclease activity"/>
    <property type="evidence" value="ECO:0007669"/>
    <property type="project" value="UniProtKB-KW"/>
</dbReference>
<reference evidence="3 4" key="1">
    <citation type="submission" date="2019-03" db="EMBL/GenBank/DDBJ databases">
        <title>The complete genome sequence of Swingsia_sp. F3b2 LMG30590(T).</title>
        <authorList>
            <person name="Chua K.-O."/>
            <person name="Chan K.-G."/>
            <person name="See-Too W.-S."/>
        </authorList>
    </citation>
    <scope>NUCLEOTIDE SEQUENCE [LARGE SCALE GENOMIC DNA]</scope>
    <source>
        <strain evidence="3 4">F3b2</strain>
    </source>
</reference>
<evidence type="ECO:0000313" key="3">
    <source>
        <dbReference type="EMBL" id="QDH13536.1"/>
    </source>
</evidence>
<dbReference type="KEGG" id="swf:E3E12_04240"/>
<keyword evidence="1" id="KW-0378">Hydrolase</keyword>
<dbReference type="InterPro" id="IPR029052">
    <property type="entry name" value="Metallo-depent_PP-like"/>
</dbReference>
<dbReference type="Gene3D" id="3.60.21.10">
    <property type="match status" value="1"/>
</dbReference>
<evidence type="ECO:0000259" key="2">
    <source>
        <dbReference type="Pfam" id="PF00149"/>
    </source>
</evidence>
<keyword evidence="4" id="KW-1185">Reference proteome</keyword>
<proteinExistence type="predicted"/>
<dbReference type="EMBL" id="CP038231">
    <property type="protein sequence ID" value="QDH13536.1"/>
    <property type="molecule type" value="Genomic_DNA"/>
</dbReference>
<dbReference type="CDD" id="cd00840">
    <property type="entry name" value="MPP_Mre11_N"/>
    <property type="match status" value="1"/>
</dbReference>
<keyword evidence="3" id="KW-0269">Exonuclease</keyword>
<dbReference type="InterPro" id="IPR050535">
    <property type="entry name" value="DNA_Repair-Maintenance_Comp"/>
</dbReference>
<dbReference type="SUPFAM" id="SSF56300">
    <property type="entry name" value="Metallo-dependent phosphatases"/>
    <property type="match status" value="1"/>
</dbReference>
<dbReference type="OrthoDB" id="9773856at2"/>
<gene>
    <name evidence="3" type="ORF">E3E12_04240</name>
</gene>
<feature type="domain" description="Calcineurin-like phosphoesterase" evidence="2">
    <location>
        <begin position="4"/>
        <end position="200"/>
    </location>
</feature>
<dbReference type="InterPro" id="IPR004843">
    <property type="entry name" value="Calcineurin-like_PHP"/>
</dbReference>
<dbReference type="PANTHER" id="PTHR30337:SF7">
    <property type="entry name" value="PHOSPHOESTERASE"/>
    <property type="match status" value="1"/>
</dbReference>
<name>A0A4Y6UAP4_9PROT</name>
<dbReference type="RefSeq" id="WP_141443243.1">
    <property type="nucleotide sequence ID" value="NZ_CP038231.1"/>
</dbReference>
<accession>A0A4Y6UAP4</accession>
<keyword evidence="3" id="KW-0540">Nuclease</keyword>